<proteinExistence type="inferred from homology"/>
<keyword evidence="4" id="KW-1134">Transmembrane beta strand</keyword>
<dbReference type="InterPro" id="IPR051906">
    <property type="entry name" value="TolC-like"/>
</dbReference>
<sequence length="448" mass="50570">MQMRIPGLPFLLSLLIGGLVAWPAQAQTPSPRKLALKEALRLAWKANPTLQISRVEELIAGEEIVRARSGFLPRVRADVSHTVYDDPVKMQVKGLGPISSFPMTNRNFWGSRLVVEQTVFDLATISRYQAAVLGKTATRLDTAQVRDNLFLSVCQGYFRVLRAEKLVTVAEQEVKQLTEHLRDARNLYEFGLVTYNDVLQAEVALSDAEQRLITAQNDVTNLKSALNKLMGLPIATPIRLEEEDKLVAPALSLEEASETALRQRNDLKAAKSRIEQGEKNISQAKSGYYPRLFAQAGHTYQQNDAWLHEHQYFAILGLEWSLFSGFDTRAQVRQAKQRLEQLHLHKQDLAEQIRLEVQTAYLGMKETAERIRVTQKAVAQGEENLRLNQERYREQVGTATEVIDAQTLLTKARVNYFNAHYDHQMAKAQMLWAVGGINGLADKTENVP</sequence>
<keyword evidence="8" id="KW-0175">Coiled coil</keyword>
<name>A0A7C3SLL3_9BACT</name>
<evidence type="ECO:0000256" key="3">
    <source>
        <dbReference type="ARBA" id="ARBA00022448"/>
    </source>
</evidence>
<keyword evidence="5" id="KW-0812">Transmembrane</keyword>
<dbReference type="EMBL" id="DTHB01000053">
    <property type="protein sequence ID" value="HGB15247.1"/>
    <property type="molecule type" value="Genomic_DNA"/>
</dbReference>
<dbReference type="AlphaFoldDB" id="A0A7C3SLL3"/>
<dbReference type="PANTHER" id="PTHR30026">
    <property type="entry name" value="OUTER MEMBRANE PROTEIN TOLC"/>
    <property type="match status" value="1"/>
</dbReference>
<dbReference type="Gene3D" id="1.20.1600.10">
    <property type="entry name" value="Outer membrane efflux proteins (OEP)"/>
    <property type="match status" value="1"/>
</dbReference>
<comment type="similarity">
    <text evidence="2">Belongs to the outer membrane factor (OMF) (TC 1.B.17) family.</text>
</comment>
<comment type="subcellular location">
    <subcellularLocation>
        <location evidence="1">Cell outer membrane</location>
    </subcellularLocation>
</comment>
<gene>
    <name evidence="9" type="ORF">ENV62_08445</name>
</gene>
<keyword evidence="3" id="KW-0813">Transport</keyword>
<comment type="caution">
    <text evidence="9">The sequence shown here is derived from an EMBL/GenBank/DDBJ whole genome shotgun (WGS) entry which is preliminary data.</text>
</comment>
<dbReference type="GO" id="GO:1990281">
    <property type="term" value="C:efflux pump complex"/>
    <property type="evidence" value="ECO:0007669"/>
    <property type="project" value="TreeGrafter"/>
</dbReference>
<evidence type="ECO:0000256" key="5">
    <source>
        <dbReference type="ARBA" id="ARBA00022692"/>
    </source>
</evidence>
<dbReference type="GO" id="GO:0009279">
    <property type="term" value="C:cell outer membrane"/>
    <property type="evidence" value="ECO:0007669"/>
    <property type="project" value="UniProtKB-SubCell"/>
</dbReference>
<dbReference type="SUPFAM" id="SSF56954">
    <property type="entry name" value="Outer membrane efflux proteins (OEP)"/>
    <property type="match status" value="1"/>
</dbReference>
<accession>A0A7C3SLL3</accession>
<feature type="coiled-coil region" evidence="8">
    <location>
        <begin position="253"/>
        <end position="287"/>
    </location>
</feature>
<evidence type="ECO:0000256" key="8">
    <source>
        <dbReference type="SAM" id="Coils"/>
    </source>
</evidence>
<dbReference type="GO" id="GO:0015288">
    <property type="term" value="F:porin activity"/>
    <property type="evidence" value="ECO:0007669"/>
    <property type="project" value="TreeGrafter"/>
</dbReference>
<dbReference type="Pfam" id="PF02321">
    <property type="entry name" value="OEP"/>
    <property type="match status" value="2"/>
</dbReference>
<reference evidence="9" key="1">
    <citation type="journal article" date="2020" name="mSystems">
        <title>Genome- and Community-Level Interaction Insights into Carbon Utilization and Element Cycling Functions of Hydrothermarchaeota in Hydrothermal Sediment.</title>
        <authorList>
            <person name="Zhou Z."/>
            <person name="Liu Y."/>
            <person name="Xu W."/>
            <person name="Pan J."/>
            <person name="Luo Z.H."/>
            <person name="Li M."/>
        </authorList>
    </citation>
    <scope>NUCLEOTIDE SEQUENCE [LARGE SCALE GENOMIC DNA]</scope>
    <source>
        <strain evidence="9">SpSt-776</strain>
    </source>
</reference>
<dbReference type="PANTHER" id="PTHR30026:SF21">
    <property type="entry name" value="SLR1270 PROTEIN"/>
    <property type="match status" value="1"/>
</dbReference>
<keyword evidence="6" id="KW-0472">Membrane</keyword>
<dbReference type="InterPro" id="IPR028351">
    <property type="entry name" value="CyaE"/>
</dbReference>
<protein>
    <submittedName>
        <fullName evidence="9">TolC family protein</fullName>
    </submittedName>
</protein>
<evidence type="ECO:0000256" key="1">
    <source>
        <dbReference type="ARBA" id="ARBA00004442"/>
    </source>
</evidence>
<feature type="coiled-coil region" evidence="8">
    <location>
        <begin position="160"/>
        <end position="225"/>
    </location>
</feature>
<dbReference type="InterPro" id="IPR003423">
    <property type="entry name" value="OMP_efflux"/>
</dbReference>
<keyword evidence="7" id="KW-0998">Cell outer membrane</keyword>
<evidence type="ECO:0000256" key="2">
    <source>
        <dbReference type="ARBA" id="ARBA00007613"/>
    </source>
</evidence>
<evidence type="ECO:0000256" key="4">
    <source>
        <dbReference type="ARBA" id="ARBA00022452"/>
    </source>
</evidence>
<dbReference type="PIRSF" id="PIRSF001892">
    <property type="entry name" value="CyaE"/>
    <property type="match status" value="1"/>
</dbReference>
<evidence type="ECO:0000313" key="9">
    <source>
        <dbReference type="EMBL" id="HGB15247.1"/>
    </source>
</evidence>
<evidence type="ECO:0000256" key="7">
    <source>
        <dbReference type="ARBA" id="ARBA00023237"/>
    </source>
</evidence>
<dbReference type="GO" id="GO:0015562">
    <property type="term" value="F:efflux transmembrane transporter activity"/>
    <property type="evidence" value="ECO:0007669"/>
    <property type="project" value="InterPro"/>
</dbReference>
<organism evidence="9">
    <name type="scientific">Desulfobacca acetoxidans</name>
    <dbReference type="NCBI Taxonomy" id="60893"/>
    <lineage>
        <taxon>Bacteria</taxon>
        <taxon>Pseudomonadati</taxon>
        <taxon>Thermodesulfobacteriota</taxon>
        <taxon>Desulfobaccia</taxon>
        <taxon>Desulfobaccales</taxon>
        <taxon>Desulfobaccaceae</taxon>
        <taxon>Desulfobacca</taxon>
    </lineage>
</organism>
<evidence type="ECO:0000256" key="6">
    <source>
        <dbReference type="ARBA" id="ARBA00023136"/>
    </source>
</evidence>